<evidence type="ECO:0000313" key="2">
    <source>
        <dbReference type="EMBL" id="MBD9357190.1"/>
    </source>
</evidence>
<comment type="caution">
    <text evidence="2">The sequence shown here is derived from an EMBL/GenBank/DDBJ whole genome shotgun (WGS) entry which is preliminary data.</text>
</comment>
<protein>
    <submittedName>
        <fullName evidence="2">M48 family metallopeptidase</fullName>
    </submittedName>
</protein>
<dbReference type="Gene3D" id="3.30.2010.10">
    <property type="entry name" value="Metalloproteases ('zincins'), catalytic domain"/>
    <property type="match status" value="1"/>
</dbReference>
<dbReference type="EMBL" id="JACXSS010000001">
    <property type="protein sequence ID" value="MBD9357190.1"/>
    <property type="molecule type" value="Genomic_DNA"/>
</dbReference>
<dbReference type="PANTHER" id="PTHR30399:SF1">
    <property type="entry name" value="UTP PYROPHOSPHATASE"/>
    <property type="match status" value="1"/>
</dbReference>
<dbReference type="Proteomes" id="UP000652176">
    <property type="component" value="Unassembled WGS sequence"/>
</dbReference>
<name>A0ABR9D2P3_9GAMM</name>
<dbReference type="CDD" id="cd07344">
    <property type="entry name" value="M48_yhfN_like"/>
    <property type="match status" value="1"/>
</dbReference>
<dbReference type="PANTHER" id="PTHR30399">
    <property type="entry name" value="UNCHARACTERIZED PROTEIN YGJP"/>
    <property type="match status" value="1"/>
</dbReference>
<reference evidence="2 3" key="1">
    <citation type="submission" date="2020-09" db="EMBL/GenBank/DDBJ databases">
        <title>Methylomonas albis sp. nov. and Methylomonas fluvii sp. nov.: Two cold-adapted methanotrophs from the River Elbe and an amended description of Methylovulum psychrotolerans strain Eb1.</title>
        <authorList>
            <person name="Bussmann I.K."/>
            <person name="Klings K.-W."/>
            <person name="Warnstedt J."/>
            <person name="Hoppert M."/>
            <person name="Saborowski A."/>
            <person name="Horn F."/>
            <person name="Liebner S."/>
        </authorList>
    </citation>
    <scope>NUCLEOTIDE SEQUENCE [LARGE SCALE GENOMIC DNA]</scope>
    <source>
        <strain evidence="2 3">EbA</strain>
    </source>
</reference>
<keyword evidence="3" id="KW-1185">Reference proteome</keyword>
<accession>A0ABR9D2P3</accession>
<dbReference type="RefSeq" id="WP_192375479.1">
    <property type="nucleotide sequence ID" value="NZ_CAJHIV010000001.1"/>
</dbReference>
<feature type="domain" description="YgjP-like metallopeptidase" evidence="1">
    <location>
        <begin position="19"/>
        <end position="236"/>
    </location>
</feature>
<proteinExistence type="predicted"/>
<dbReference type="InterPro" id="IPR002725">
    <property type="entry name" value="YgjP-like_metallopeptidase"/>
</dbReference>
<organism evidence="2 3">
    <name type="scientific">Methylomonas albis</name>
    <dbReference type="NCBI Taxonomy" id="1854563"/>
    <lineage>
        <taxon>Bacteria</taxon>
        <taxon>Pseudomonadati</taxon>
        <taxon>Pseudomonadota</taxon>
        <taxon>Gammaproteobacteria</taxon>
        <taxon>Methylococcales</taxon>
        <taxon>Methylococcaceae</taxon>
        <taxon>Methylomonas</taxon>
    </lineage>
</organism>
<gene>
    <name evidence="2" type="ORF">IE877_15105</name>
</gene>
<evidence type="ECO:0000259" key="1">
    <source>
        <dbReference type="Pfam" id="PF01863"/>
    </source>
</evidence>
<evidence type="ECO:0000313" key="3">
    <source>
        <dbReference type="Proteomes" id="UP000652176"/>
    </source>
</evidence>
<dbReference type="InterPro" id="IPR053136">
    <property type="entry name" value="UTP_pyrophosphatase-like"/>
</dbReference>
<dbReference type="Pfam" id="PF01863">
    <property type="entry name" value="YgjP-like"/>
    <property type="match status" value="1"/>
</dbReference>
<sequence>MNSQTTPLLYSLRRSNRAKNTRIVVTADKIEVVAPLKVSERRIQAFVHAQKDWIEAALKRVADRVQHAAPRLAPSAYLDGAQIPYQGRRLPLKVTASKTKTVRIELMNDAVFWVKLPTGIADEQHSALIQQALTRWMKNQAKQHIQRLVDMHAPRFALFPRSIRIKTQKSRWGSCGPKNDINMNWLLLLAPPAALEYVVVHELCHIKHKNHSPEFWQLVAEHLPDFKQRRLWLKQHGASVMQGL</sequence>